<protein>
    <submittedName>
        <fullName evidence="5">ATPase</fullName>
    </submittedName>
</protein>
<dbReference type="Pfam" id="PF00004">
    <property type="entry name" value="AAA"/>
    <property type="match status" value="1"/>
</dbReference>
<sequence>MRTLGWADLQLSDARSLASALRGLFEEARALVSEDAESTLVRMVTGHLGCPMTQVPTVTARFEGREHANVHRGIEAYVAEHSPEAEWHGISGNKMHMSVVDMLGAQQQHFSFELGAVDYMTVATGPDTTIDAVQLGLIATVAPDGSPVVVAVQGPHEERGDFRCTLQVLAASREASTAVREAVERHMREHDVFRGQVMAFGISEHRGNQLLTFLPRPALRPSDVVLPDGVLDSIERHVVRTASQSDRLRAHGQHLKRGLLLYGPPGTGKTHTVRYLMGRLESSTVLVLSGVAMLRYLRAATSLARRLAPSVIVVEDVDLIAQDRSHTRDGNPVLFELLNEMDGIGSEADVTFVLTTNRVDVMEKALSERPGRIDLAMQVPLPDADGRERLLRLYAAGTELDLPDASAIVAASEGVTASFVKELVRRATLRALDDQPGAARVRLDEAAISAALADLLDEKQALTRSLLGG</sequence>
<evidence type="ECO:0000259" key="4">
    <source>
        <dbReference type="SMART" id="SM00382"/>
    </source>
</evidence>
<dbReference type="SUPFAM" id="SSF52540">
    <property type="entry name" value="P-loop containing nucleoside triphosphate hydrolases"/>
    <property type="match status" value="1"/>
</dbReference>
<name>A0ABQ2V9T2_9PSEU</name>
<evidence type="ECO:0000313" key="5">
    <source>
        <dbReference type="EMBL" id="GGU75472.1"/>
    </source>
</evidence>
<dbReference type="EMBL" id="BMRE01000058">
    <property type="protein sequence ID" value="GGU75472.1"/>
    <property type="molecule type" value="Genomic_DNA"/>
</dbReference>
<feature type="domain" description="AAA+ ATPase" evidence="4">
    <location>
        <begin position="255"/>
        <end position="383"/>
    </location>
</feature>
<reference evidence="6" key="1">
    <citation type="journal article" date="2019" name="Int. J. Syst. Evol. Microbiol.">
        <title>The Global Catalogue of Microorganisms (GCM) 10K type strain sequencing project: providing services to taxonomists for standard genome sequencing and annotation.</title>
        <authorList>
            <consortium name="The Broad Institute Genomics Platform"/>
            <consortium name="The Broad Institute Genome Sequencing Center for Infectious Disease"/>
            <person name="Wu L."/>
            <person name="Ma J."/>
        </authorList>
    </citation>
    <scope>NUCLEOTIDE SEQUENCE [LARGE SCALE GENOMIC DNA]</scope>
    <source>
        <strain evidence="6">JCM 3296</strain>
    </source>
</reference>
<dbReference type="CDD" id="cd19481">
    <property type="entry name" value="RecA-like_protease"/>
    <property type="match status" value="1"/>
</dbReference>
<dbReference type="InterPro" id="IPR003593">
    <property type="entry name" value="AAA+_ATPase"/>
</dbReference>
<dbReference type="InterPro" id="IPR050221">
    <property type="entry name" value="26S_Proteasome_ATPase"/>
</dbReference>
<comment type="similarity">
    <text evidence="1">Belongs to the AAA ATPase family.</text>
</comment>
<evidence type="ECO:0000256" key="3">
    <source>
        <dbReference type="ARBA" id="ARBA00022840"/>
    </source>
</evidence>
<organism evidence="5 6">
    <name type="scientific">Lentzea flava</name>
    <dbReference type="NCBI Taxonomy" id="103732"/>
    <lineage>
        <taxon>Bacteria</taxon>
        <taxon>Bacillati</taxon>
        <taxon>Actinomycetota</taxon>
        <taxon>Actinomycetes</taxon>
        <taxon>Pseudonocardiales</taxon>
        <taxon>Pseudonocardiaceae</taxon>
        <taxon>Lentzea</taxon>
    </lineage>
</organism>
<keyword evidence="6" id="KW-1185">Reference proteome</keyword>
<dbReference type="Proteomes" id="UP000649573">
    <property type="component" value="Unassembled WGS sequence"/>
</dbReference>
<evidence type="ECO:0000256" key="1">
    <source>
        <dbReference type="ARBA" id="ARBA00006914"/>
    </source>
</evidence>
<dbReference type="InterPro" id="IPR027417">
    <property type="entry name" value="P-loop_NTPase"/>
</dbReference>
<dbReference type="Gene3D" id="3.40.50.300">
    <property type="entry name" value="P-loop containing nucleotide triphosphate hydrolases"/>
    <property type="match status" value="1"/>
</dbReference>
<dbReference type="SMART" id="SM00382">
    <property type="entry name" value="AAA"/>
    <property type="match status" value="1"/>
</dbReference>
<keyword evidence="3" id="KW-0067">ATP-binding</keyword>
<dbReference type="PANTHER" id="PTHR23073">
    <property type="entry name" value="26S PROTEASOME REGULATORY SUBUNIT"/>
    <property type="match status" value="1"/>
</dbReference>
<evidence type="ECO:0000256" key="2">
    <source>
        <dbReference type="ARBA" id="ARBA00022741"/>
    </source>
</evidence>
<proteinExistence type="inferred from homology"/>
<evidence type="ECO:0000313" key="6">
    <source>
        <dbReference type="Proteomes" id="UP000649573"/>
    </source>
</evidence>
<accession>A0ABQ2V9T2</accession>
<comment type="caution">
    <text evidence="5">The sequence shown here is derived from an EMBL/GenBank/DDBJ whole genome shotgun (WGS) entry which is preliminary data.</text>
</comment>
<keyword evidence="2" id="KW-0547">Nucleotide-binding</keyword>
<dbReference type="InterPro" id="IPR003959">
    <property type="entry name" value="ATPase_AAA_core"/>
</dbReference>
<gene>
    <name evidence="5" type="ORF">GCM10010178_78500</name>
</gene>
<dbReference type="Gene3D" id="1.10.8.60">
    <property type="match status" value="1"/>
</dbReference>